<name>A0A1H3Q205_9BURK</name>
<dbReference type="RefSeq" id="WP_046242164.1">
    <property type="nucleotide sequence ID" value="NZ_CP141274.1"/>
</dbReference>
<dbReference type="PANTHER" id="PTHR42708:SF1">
    <property type="entry name" value="GLIDING MOTILITY PROTEIN MGLA"/>
    <property type="match status" value="1"/>
</dbReference>
<organism evidence="1 2">
    <name type="scientific">Delftia lacustris</name>
    <dbReference type="NCBI Taxonomy" id="558537"/>
    <lineage>
        <taxon>Bacteria</taxon>
        <taxon>Pseudomonadati</taxon>
        <taxon>Pseudomonadota</taxon>
        <taxon>Betaproteobacteria</taxon>
        <taxon>Burkholderiales</taxon>
        <taxon>Comamonadaceae</taxon>
        <taxon>Delftia</taxon>
    </lineage>
</organism>
<dbReference type="InterPro" id="IPR027417">
    <property type="entry name" value="P-loop_NTPase"/>
</dbReference>
<evidence type="ECO:0000313" key="2">
    <source>
        <dbReference type="Proteomes" id="UP000183417"/>
    </source>
</evidence>
<dbReference type="InterPro" id="IPR052705">
    <property type="entry name" value="Gliding_Motility_GTPase"/>
</dbReference>
<dbReference type="EMBL" id="FNPE01000011">
    <property type="protein sequence ID" value="SDZ07427.1"/>
    <property type="molecule type" value="Genomic_DNA"/>
</dbReference>
<dbReference type="AlphaFoldDB" id="A0A1H3Q205"/>
<dbReference type="GeneID" id="94689838"/>
<gene>
    <name evidence="1" type="ORF">SAMN05421547_111214</name>
</gene>
<evidence type="ECO:0000313" key="1">
    <source>
        <dbReference type="EMBL" id="SDZ07427.1"/>
    </source>
</evidence>
<dbReference type="Proteomes" id="UP000183417">
    <property type="component" value="Unassembled WGS sequence"/>
</dbReference>
<sequence length="187" mass="19883">MSMWMSDQPGAGSVRVSLIGPMGIGKTTALRSLCGALMAATDVPNLDRAAHSKEFTTVGAEFGEIDLGEGMRLQLVGSPGQDRFDFVRRWVLNASVGVLLMVDVGDASAPDYAAQLLSEIATLEVEPQVLLLSCRDASEQQQEAFSTALADRGRGIVPVIQADPRDRQQLLDALGVLVSLLSLQSQA</sequence>
<proteinExistence type="predicted"/>
<dbReference type="CDD" id="cd00882">
    <property type="entry name" value="Ras_like_GTPase"/>
    <property type="match status" value="1"/>
</dbReference>
<dbReference type="PANTHER" id="PTHR42708">
    <property type="entry name" value="ATP/GTP-BINDING PROTEIN-RELATED"/>
    <property type="match status" value="1"/>
</dbReference>
<protein>
    <submittedName>
        <fullName evidence="1">Uncharacterized protein</fullName>
    </submittedName>
</protein>
<accession>A0A1H3Q205</accession>
<reference evidence="1 2" key="1">
    <citation type="submission" date="2016-10" db="EMBL/GenBank/DDBJ databases">
        <authorList>
            <person name="de Groot N.N."/>
        </authorList>
    </citation>
    <scope>NUCLEOTIDE SEQUENCE [LARGE SCALE GENOMIC DNA]</scope>
    <source>
        <strain evidence="1 2">LMG 24775</strain>
    </source>
</reference>
<dbReference type="Gene3D" id="3.40.50.300">
    <property type="entry name" value="P-loop containing nucleotide triphosphate hydrolases"/>
    <property type="match status" value="1"/>
</dbReference>
<dbReference type="SUPFAM" id="SSF52540">
    <property type="entry name" value="P-loop containing nucleoside triphosphate hydrolases"/>
    <property type="match status" value="1"/>
</dbReference>